<organism evidence="3 4">
    <name type="scientific">Seiridium unicorne</name>
    <dbReference type="NCBI Taxonomy" id="138068"/>
    <lineage>
        <taxon>Eukaryota</taxon>
        <taxon>Fungi</taxon>
        <taxon>Dikarya</taxon>
        <taxon>Ascomycota</taxon>
        <taxon>Pezizomycotina</taxon>
        <taxon>Sordariomycetes</taxon>
        <taxon>Xylariomycetidae</taxon>
        <taxon>Amphisphaeriales</taxon>
        <taxon>Sporocadaceae</taxon>
        <taxon>Seiridium</taxon>
    </lineage>
</organism>
<dbReference type="PANTHER" id="PTHR42901:SF1">
    <property type="entry name" value="ALCOHOL DEHYDROGENASE"/>
    <property type="match status" value="1"/>
</dbReference>
<dbReference type="PANTHER" id="PTHR42901">
    <property type="entry name" value="ALCOHOL DEHYDROGENASE"/>
    <property type="match status" value="1"/>
</dbReference>
<dbReference type="EMBL" id="JARVKF010000441">
    <property type="protein sequence ID" value="KAK9413203.1"/>
    <property type="molecule type" value="Genomic_DNA"/>
</dbReference>
<dbReference type="InterPro" id="IPR036291">
    <property type="entry name" value="NAD(P)-bd_dom_sf"/>
</dbReference>
<evidence type="ECO:0000256" key="2">
    <source>
        <dbReference type="ARBA" id="ARBA00023002"/>
    </source>
</evidence>
<dbReference type="InterPro" id="IPR002347">
    <property type="entry name" value="SDR_fam"/>
</dbReference>
<evidence type="ECO:0000256" key="1">
    <source>
        <dbReference type="ARBA" id="ARBA00006484"/>
    </source>
</evidence>
<gene>
    <name evidence="3" type="ORF">SUNI508_11979</name>
</gene>
<evidence type="ECO:0000313" key="3">
    <source>
        <dbReference type="EMBL" id="KAK9413203.1"/>
    </source>
</evidence>
<evidence type="ECO:0000313" key="4">
    <source>
        <dbReference type="Proteomes" id="UP001408356"/>
    </source>
</evidence>
<protein>
    <submittedName>
        <fullName evidence="3">Uncharacterized protein</fullName>
    </submittedName>
</protein>
<dbReference type="Proteomes" id="UP001408356">
    <property type="component" value="Unassembled WGS sequence"/>
</dbReference>
<reference evidence="3 4" key="1">
    <citation type="journal article" date="2024" name="J. Plant Pathol.">
        <title>Sequence and assembly of the genome of Seiridium unicorne, isolate CBS 538.82, causal agent of cypress canker disease.</title>
        <authorList>
            <person name="Scali E."/>
            <person name="Rocca G.D."/>
            <person name="Danti R."/>
            <person name="Garbelotto M."/>
            <person name="Barberini S."/>
            <person name="Baroncelli R."/>
            <person name="Emiliani G."/>
        </authorList>
    </citation>
    <scope>NUCLEOTIDE SEQUENCE [LARGE SCALE GENOMIC DNA]</scope>
    <source>
        <strain evidence="3 4">BM-138-508</strain>
    </source>
</reference>
<name>A0ABR2UFD6_9PEZI</name>
<proteinExistence type="inferred from homology"/>
<dbReference type="SUPFAM" id="SSF51735">
    <property type="entry name" value="NAD(P)-binding Rossmann-fold domains"/>
    <property type="match status" value="1"/>
</dbReference>
<comment type="caution">
    <text evidence="3">The sequence shown here is derived from an EMBL/GenBank/DDBJ whole genome shotgun (WGS) entry which is preliminary data.</text>
</comment>
<dbReference type="PRINTS" id="PR00081">
    <property type="entry name" value="GDHRDH"/>
</dbReference>
<dbReference type="Pfam" id="PF00106">
    <property type="entry name" value="adh_short"/>
    <property type="match status" value="1"/>
</dbReference>
<keyword evidence="4" id="KW-1185">Reference proteome</keyword>
<dbReference type="Gene3D" id="3.40.50.720">
    <property type="entry name" value="NAD(P)-binding Rossmann-like Domain"/>
    <property type="match status" value="1"/>
</dbReference>
<keyword evidence="2" id="KW-0560">Oxidoreductase</keyword>
<accession>A0ABR2UFD6</accession>
<comment type="similarity">
    <text evidence="1">Belongs to the short-chain dehydrogenases/reductases (SDR) family.</text>
</comment>
<sequence>MSAHQLTIRKTILVTGGSAGIGFAVARSFAQASASKIILTGRRADVLASAVTALSKEFCNVSFRGYTCDVGKLEDTADLWNLLRTNGIYVDVLILNAARLGGTGDILTTGLQATWEAYERNVRSSLDFIKRFYTQDIDADKQQVRPIPRPKVHNCNPGAPLIYFTNKYVVFVSSKAIHDINAAAMAPSYTLSKIFGQVLMQAIAAGVDRKRMQIVSFHPGVILSETVRNGGYTEDSPVDWDSVDLPGQFAVWAATEQAAFLHGRFAWAAWDVDELRVQMLRTEDEDNLFLTIGVRGI</sequence>